<evidence type="ECO:0000256" key="1">
    <source>
        <dbReference type="SAM" id="Phobius"/>
    </source>
</evidence>
<accession>A0A2V3A5Y2</accession>
<feature type="transmembrane region" description="Helical" evidence="1">
    <location>
        <begin position="207"/>
        <end position="229"/>
    </location>
</feature>
<proteinExistence type="predicted"/>
<dbReference type="NCBIfam" id="TIGR02206">
    <property type="entry name" value="intg_mem_TP0381"/>
    <property type="match status" value="1"/>
</dbReference>
<feature type="transmembrane region" description="Helical" evidence="1">
    <location>
        <begin position="49"/>
        <end position="68"/>
    </location>
</feature>
<dbReference type="AlphaFoldDB" id="A0A2V3A5Y2"/>
<organism evidence="2 3">
    <name type="scientific">Cytobacillus oceanisediminis</name>
    <dbReference type="NCBI Taxonomy" id="665099"/>
    <lineage>
        <taxon>Bacteria</taxon>
        <taxon>Bacillati</taxon>
        <taxon>Bacillota</taxon>
        <taxon>Bacilli</taxon>
        <taxon>Bacillales</taxon>
        <taxon>Bacillaceae</taxon>
        <taxon>Cytobacillus</taxon>
    </lineage>
</organism>
<keyword evidence="1" id="KW-0812">Transmembrane</keyword>
<feature type="transmembrane region" description="Helical" evidence="1">
    <location>
        <begin position="104"/>
        <end position="124"/>
    </location>
</feature>
<gene>
    <name evidence="2" type="ORF">DFO73_101439</name>
</gene>
<feature type="transmembrane region" description="Helical" evidence="1">
    <location>
        <begin position="130"/>
        <end position="151"/>
    </location>
</feature>
<dbReference type="EMBL" id="QGTW01000001">
    <property type="protein sequence ID" value="PWW32176.1"/>
    <property type="molecule type" value="Genomic_DNA"/>
</dbReference>
<dbReference type="OrthoDB" id="9813172at2"/>
<dbReference type="Pfam" id="PF14808">
    <property type="entry name" value="TMEM164"/>
    <property type="match status" value="1"/>
</dbReference>
<keyword evidence="1" id="KW-0472">Membrane</keyword>
<dbReference type="Proteomes" id="UP000247150">
    <property type="component" value="Unassembled WGS sequence"/>
</dbReference>
<evidence type="ECO:0000313" key="3">
    <source>
        <dbReference type="Proteomes" id="UP000247150"/>
    </source>
</evidence>
<sequence length="242" mass="28900">MEWFGHSHRSFNFELFSESHLMIIAIFVLTSFFIFLNRKKLKDPKWRRAEIGAAFSLLWIEIMNHIWMLVHGVWKAGRSLPLELCNIALLLCIILLLTRKKIFFELLFFIALLGASQAIITPALTYDFPHFRFIHFFYAHLMVVWVTLYFTWAKGYYPTFQSFIKLMVFINLMLPVILYVNKQADGNYWFLRHKPKSPSLFDVLGPYPWYIFSLESVLIVISLIAWLILRKWEKSYQERSQI</sequence>
<evidence type="ECO:0000313" key="2">
    <source>
        <dbReference type="EMBL" id="PWW32176.1"/>
    </source>
</evidence>
<feature type="transmembrane region" description="Helical" evidence="1">
    <location>
        <begin position="163"/>
        <end position="180"/>
    </location>
</feature>
<reference evidence="2 3" key="1">
    <citation type="submission" date="2018-05" db="EMBL/GenBank/DDBJ databases">
        <title>Freshwater and sediment microbial communities from various areas in North America, analyzing microbe dynamics in response to fracking.</title>
        <authorList>
            <person name="Lamendella R."/>
        </authorList>
    </citation>
    <scope>NUCLEOTIDE SEQUENCE [LARGE SCALE GENOMIC DNA]</scope>
    <source>
        <strain evidence="2 3">15_TX</strain>
    </source>
</reference>
<dbReference type="RefSeq" id="WP_110063139.1">
    <property type="nucleotide sequence ID" value="NZ_QGTW01000001.1"/>
</dbReference>
<keyword evidence="1" id="KW-1133">Transmembrane helix</keyword>
<feature type="transmembrane region" description="Helical" evidence="1">
    <location>
        <begin position="80"/>
        <end position="97"/>
    </location>
</feature>
<feature type="transmembrane region" description="Helical" evidence="1">
    <location>
        <begin position="20"/>
        <end position="37"/>
    </location>
</feature>
<dbReference type="InterPro" id="IPR011737">
    <property type="entry name" value="CHP02206_TP0381"/>
</dbReference>
<name>A0A2V3A5Y2_9BACI</name>
<protein>
    <submittedName>
        <fullName evidence="2">Putative integral membrane protein (TIGR02206 family)</fullName>
    </submittedName>
</protein>
<comment type="caution">
    <text evidence="2">The sequence shown here is derived from an EMBL/GenBank/DDBJ whole genome shotgun (WGS) entry which is preliminary data.</text>
</comment>